<sequence length="237" mass="26827">MKVAIVDFRISKEEIKSLEGLNIKVLKCPYYSGVYEAICGHPDIQINILSKSDIMVHPKINENFIKELSKLGYNVHLSSKDIGFNYPENIILNALNTERFFLHNLTYTDKNLLNYIEDKKLLNVSQGYTKCSTAIISKEAFLTNDIKIKESLESLGADVLLLPPGDIELHPLNYGFIGGTCGLIDKNTLAFFGSLDKYIYGDKVKSFLKKHNITPFYLKESALTDRGSLFIIESKYL</sequence>
<proteinExistence type="predicted"/>
<dbReference type="Proteomes" id="UP000239863">
    <property type="component" value="Unassembled WGS sequence"/>
</dbReference>
<dbReference type="EMBL" id="PTIS01000007">
    <property type="protein sequence ID" value="PPK48470.1"/>
    <property type="molecule type" value="Genomic_DNA"/>
</dbReference>
<comment type="caution">
    <text evidence="2">The sequence shown here is derived from an EMBL/GenBank/DDBJ whole genome shotgun (WGS) entry which is preliminary data.</text>
</comment>
<name>A0A2S6FY45_9CLOT</name>
<organism evidence="2 3">
    <name type="scientific">Clostridium algidicarnis DSM 15099</name>
    <dbReference type="NCBI Taxonomy" id="1121295"/>
    <lineage>
        <taxon>Bacteria</taxon>
        <taxon>Bacillati</taxon>
        <taxon>Bacillota</taxon>
        <taxon>Clostridia</taxon>
        <taxon>Eubacteriales</taxon>
        <taxon>Clostridiaceae</taxon>
        <taxon>Clostridium</taxon>
    </lineage>
</organism>
<feature type="domain" description="DUF6873" evidence="1">
    <location>
        <begin position="5"/>
        <end position="230"/>
    </location>
</feature>
<evidence type="ECO:0000313" key="3">
    <source>
        <dbReference type="Proteomes" id="UP000239863"/>
    </source>
</evidence>
<dbReference type="InterPro" id="IPR049238">
    <property type="entry name" value="DUF6873"/>
</dbReference>
<reference evidence="2 3" key="1">
    <citation type="submission" date="2018-02" db="EMBL/GenBank/DDBJ databases">
        <title>Genomic Encyclopedia of Archaeal and Bacterial Type Strains, Phase II (KMG-II): from individual species to whole genera.</title>
        <authorList>
            <person name="Goeker M."/>
        </authorList>
    </citation>
    <scope>NUCLEOTIDE SEQUENCE [LARGE SCALE GENOMIC DNA]</scope>
    <source>
        <strain evidence="2 3">DSM 15099</strain>
    </source>
</reference>
<dbReference type="Pfam" id="PF21778">
    <property type="entry name" value="DUF6873"/>
    <property type="match status" value="1"/>
</dbReference>
<accession>A0A2S6FY45</accession>
<protein>
    <recommendedName>
        <fullName evidence="1">DUF6873 domain-containing protein</fullName>
    </recommendedName>
</protein>
<gene>
    <name evidence="2" type="ORF">BD821_107109</name>
</gene>
<dbReference type="RefSeq" id="WP_104409828.1">
    <property type="nucleotide sequence ID" value="NZ_PTIS01000007.1"/>
</dbReference>
<evidence type="ECO:0000259" key="1">
    <source>
        <dbReference type="Pfam" id="PF21778"/>
    </source>
</evidence>
<dbReference type="AlphaFoldDB" id="A0A2S6FY45"/>
<dbReference type="OrthoDB" id="1753686at2"/>
<dbReference type="STRING" id="37659.GCA_000703125_02325"/>
<evidence type="ECO:0000313" key="2">
    <source>
        <dbReference type="EMBL" id="PPK48470.1"/>
    </source>
</evidence>